<evidence type="ECO:0000313" key="7">
    <source>
        <dbReference type="Proteomes" id="UP000626092"/>
    </source>
</evidence>
<comment type="subcellular location">
    <subcellularLocation>
        <location evidence="1">Membrane</location>
        <topology evidence="1">Single-pass membrane protein</topology>
    </subcellularLocation>
</comment>
<dbReference type="PANTHER" id="PTHR47974">
    <property type="entry name" value="OS07G0415500 PROTEIN"/>
    <property type="match status" value="1"/>
</dbReference>
<keyword evidence="3" id="KW-0732">Signal</keyword>
<sequence length="134" mass="15049">MTTISSVYWPDPGVISWGAGRTSYDSSQIATLNSSGYFWSTDDFEFLASDYGTEAWRRLKMDVDGNLRLYSLDEEKRIWSVSWQAMSHFLNLNLPPTPPFSPVLPSPIIVDLSIVATSGSFPIVFVSRRTSSQE</sequence>
<dbReference type="AlphaFoldDB" id="A0A834FV99"/>
<gene>
    <name evidence="6" type="ORF">RHSIM_RhsimUnG0130300</name>
</gene>
<keyword evidence="7" id="KW-1185">Reference proteome</keyword>
<dbReference type="OrthoDB" id="619632at2759"/>
<dbReference type="Proteomes" id="UP000626092">
    <property type="component" value="Unassembled WGS sequence"/>
</dbReference>
<evidence type="ECO:0000313" key="6">
    <source>
        <dbReference type="EMBL" id="KAF7113407.1"/>
    </source>
</evidence>
<keyword evidence="2" id="KW-0812">Transmembrane</keyword>
<accession>A0A834FV99</accession>
<keyword evidence="4" id="KW-1133">Transmembrane helix</keyword>
<keyword evidence="5" id="KW-0472">Membrane</keyword>
<organism evidence="6 7">
    <name type="scientific">Rhododendron simsii</name>
    <name type="common">Sims's rhododendron</name>
    <dbReference type="NCBI Taxonomy" id="118357"/>
    <lineage>
        <taxon>Eukaryota</taxon>
        <taxon>Viridiplantae</taxon>
        <taxon>Streptophyta</taxon>
        <taxon>Embryophyta</taxon>
        <taxon>Tracheophyta</taxon>
        <taxon>Spermatophyta</taxon>
        <taxon>Magnoliopsida</taxon>
        <taxon>eudicotyledons</taxon>
        <taxon>Gunneridae</taxon>
        <taxon>Pentapetalae</taxon>
        <taxon>asterids</taxon>
        <taxon>Ericales</taxon>
        <taxon>Ericaceae</taxon>
        <taxon>Ericoideae</taxon>
        <taxon>Rhodoreae</taxon>
        <taxon>Rhododendron</taxon>
    </lineage>
</organism>
<evidence type="ECO:0000256" key="5">
    <source>
        <dbReference type="ARBA" id="ARBA00023136"/>
    </source>
</evidence>
<comment type="caution">
    <text evidence="6">The sequence shown here is derived from an EMBL/GenBank/DDBJ whole genome shotgun (WGS) entry which is preliminary data.</text>
</comment>
<protein>
    <submittedName>
        <fullName evidence="6">Uncharacterized protein</fullName>
    </submittedName>
</protein>
<evidence type="ECO:0000256" key="3">
    <source>
        <dbReference type="ARBA" id="ARBA00022729"/>
    </source>
</evidence>
<evidence type="ECO:0000256" key="4">
    <source>
        <dbReference type="ARBA" id="ARBA00022989"/>
    </source>
</evidence>
<evidence type="ECO:0000256" key="1">
    <source>
        <dbReference type="ARBA" id="ARBA00004167"/>
    </source>
</evidence>
<proteinExistence type="predicted"/>
<dbReference type="PANTHER" id="PTHR47974:SF3">
    <property type="entry name" value="RECEPTOR-LIKE SERINE_THREONINE-PROTEIN KINASE"/>
    <property type="match status" value="1"/>
</dbReference>
<evidence type="ECO:0000256" key="2">
    <source>
        <dbReference type="ARBA" id="ARBA00022692"/>
    </source>
</evidence>
<name>A0A834FV99_RHOSS</name>
<dbReference type="GO" id="GO:0016020">
    <property type="term" value="C:membrane"/>
    <property type="evidence" value="ECO:0007669"/>
    <property type="project" value="UniProtKB-SubCell"/>
</dbReference>
<reference evidence="6" key="1">
    <citation type="submission" date="2019-11" db="EMBL/GenBank/DDBJ databases">
        <authorList>
            <person name="Liu Y."/>
            <person name="Hou J."/>
            <person name="Li T.-Q."/>
            <person name="Guan C.-H."/>
            <person name="Wu X."/>
            <person name="Wu H.-Z."/>
            <person name="Ling F."/>
            <person name="Zhang R."/>
            <person name="Shi X.-G."/>
            <person name="Ren J.-P."/>
            <person name="Chen E.-F."/>
            <person name="Sun J.-M."/>
        </authorList>
    </citation>
    <scope>NUCLEOTIDE SEQUENCE</scope>
    <source>
        <strain evidence="6">Adult_tree_wgs_1</strain>
        <tissue evidence="6">Leaves</tissue>
    </source>
</reference>
<dbReference type="EMBL" id="WJXA01000291">
    <property type="protein sequence ID" value="KAF7113407.1"/>
    <property type="molecule type" value="Genomic_DNA"/>
</dbReference>